<sequence>MTTASGANAPHVTPNPRWWLIELLAWWEGGINTTHITSTFDIGRQQASKDINTYLTSFPQQLWYDNRSKCYRPAQTFQPVIISGDVDEYLNHIHGWQQLPTHTNLPMEALPVAKRTIPVDVIRPMVSALRQQQRLEVEYLSVSNPEPHGRVIVPTCFVKTGLRWHLRAWCEKSSDYRDFVLSRFRGNPELSGPPIAPLPADERWNTLVEIVLKPDPRLQPLQQEVVCVDYSMTNGELRIPTRAALAHYLLRDMQVNYKMLDGNAAAQQLVLANLNEIRQWLP</sequence>
<feature type="domain" description="DNA-binding transcriptional repressor CapW C-terminal dimerisation" evidence="2">
    <location>
        <begin position="208"/>
        <end position="277"/>
    </location>
</feature>
<name>A0A9X3IR58_9GAMM</name>
<dbReference type="PANTHER" id="PTHR34580">
    <property type="match status" value="1"/>
</dbReference>
<dbReference type="InterPro" id="IPR016634">
    <property type="entry name" value="CapW-like"/>
</dbReference>
<evidence type="ECO:0000313" key="4">
    <source>
        <dbReference type="EMBL" id="MCY0964506.1"/>
    </source>
</evidence>
<dbReference type="AlphaFoldDB" id="A0A9X3IR58"/>
<feature type="domain" description="WYL" evidence="1">
    <location>
        <begin position="121"/>
        <end position="185"/>
    </location>
</feature>
<dbReference type="Pfam" id="PF26109">
    <property type="entry name" value="WHD_BrxR"/>
    <property type="match status" value="1"/>
</dbReference>
<organism evidence="4 5">
    <name type="scientific">Parathalassolituus penaei</name>
    <dbReference type="NCBI Taxonomy" id="2997323"/>
    <lineage>
        <taxon>Bacteria</taxon>
        <taxon>Pseudomonadati</taxon>
        <taxon>Pseudomonadota</taxon>
        <taxon>Gammaproteobacteria</taxon>
        <taxon>Oceanospirillales</taxon>
        <taxon>Oceanospirillaceae</taxon>
        <taxon>Parathalassolituus</taxon>
    </lineage>
</organism>
<dbReference type="InterPro" id="IPR051534">
    <property type="entry name" value="CBASS_pafABC_assoc_protein"/>
</dbReference>
<dbReference type="Pfam" id="PF26107">
    <property type="entry name" value="BrxR_CTD"/>
    <property type="match status" value="1"/>
</dbReference>
<feature type="domain" description="DNA-binding transcriptional repressor CapW winged helix-turn-helix" evidence="3">
    <location>
        <begin position="17"/>
        <end position="94"/>
    </location>
</feature>
<accession>A0A9X3IR58</accession>
<dbReference type="Pfam" id="PF13280">
    <property type="entry name" value="WYL"/>
    <property type="match status" value="1"/>
</dbReference>
<evidence type="ECO:0000259" key="1">
    <source>
        <dbReference type="Pfam" id="PF13280"/>
    </source>
</evidence>
<protein>
    <submittedName>
        <fullName evidence="4">WYL domain-containing protein</fullName>
    </submittedName>
</protein>
<dbReference type="RefSeq" id="WP_283172723.1">
    <property type="nucleotide sequence ID" value="NZ_JAPNOA010000018.1"/>
</dbReference>
<dbReference type="PROSITE" id="PS52050">
    <property type="entry name" value="WYL"/>
    <property type="match status" value="1"/>
</dbReference>
<proteinExistence type="predicted"/>
<gene>
    <name evidence="4" type="ORF">OUO13_04850</name>
</gene>
<keyword evidence="5" id="KW-1185">Reference proteome</keyword>
<dbReference type="PANTHER" id="PTHR34580:SF3">
    <property type="entry name" value="PROTEIN PAFB"/>
    <property type="match status" value="1"/>
</dbReference>
<dbReference type="InterPro" id="IPR026881">
    <property type="entry name" value="WYL_dom"/>
</dbReference>
<dbReference type="InterPro" id="IPR059020">
    <property type="entry name" value="CapW_CTD"/>
</dbReference>
<dbReference type="InterPro" id="IPR059019">
    <property type="entry name" value="WHD_CapW"/>
</dbReference>
<evidence type="ECO:0000259" key="2">
    <source>
        <dbReference type="Pfam" id="PF26107"/>
    </source>
</evidence>
<dbReference type="EMBL" id="JAPNOA010000018">
    <property type="protein sequence ID" value="MCY0964506.1"/>
    <property type="molecule type" value="Genomic_DNA"/>
</dbReference>
<dbReference type="PIRSF" id="PIRSF015558">
    <property type="entry name" value="Txn_reg_DeoR_prd"/>
    <property type="match status" value="1"/>
</dbReference>
<reference evidence="4" key="1">
    <citation type="submission" date="2022-11" db="EMBL/GenBank/DDBJ databases">
        <title>Parathalassolutuus dongxingensis gen. nov., sp. nov., a novel member of family Oceanospirillaceae isolated from a coastal shrimp pond in Guangxi, China.</title>
        <authorList>
            <person name="Chen H."/>
        </authorList>
    </citation>
    <scope>NUCLEOTIDE SEQUENCE</scope>
    <source>
        <strain evidence="4">G-43</strain>
    </source>
</reference>
<comment type="caution">
    <text evidence="4">The sequence shown here is derived from an EMBL/GenBank/DDBJ whole genome shotgun (WGS) entry which is preliminary data.</text>
</comment>
<evidence type="ECO:0000313" key="5">
    <source>
        <dbReference type="Proteomes" id="UP001150830"/>
    </source>
</evidence>
<dbReference type="Proteomes" id="UP001150830">
    <property type="component" value="Unassembled WGS sequence"/>
</dbReference>
<evidence type="ECO:0000259" key="3">
    <source>
        <dbReference type="Pfam" id="PF26109"/>
    </source>
</evidence>